<name>A0A9J6ZQ33_9BACT</name>
<dbReference type="EMBL" id="CP098400">
    <property type="protein sequence ID" value="URW79679.1"/>
    <property type="molecule type" value="Genomic_DNA"/>
</dbReference>
<reference evidence="12" key="1">
    <citation type="submission" date="2022-05" db="EMBL/GenBank/DDBJ databases">
        <authorList>
            <person name="Sun X."/>
        </authorList>
    </citation>
    <scope>NUCLEOTIDE SEQUENCE</scope>
    <source>
        <strain evidence="12">Ai-910</strain>
    </source>
</reference>
<dbReference type="PANTHER" id="PTHR33446">
    <property type="entry name" value="PROTEIN TONB-RELATED"/>
    <property type="match status" value="1"/>
</dbReference>
<dbReference type="InterPro" id="IPR006260">
    <property type="entry name" value="TonB/TolA_C"/>
</dbReference>
<dbReference type="GO" id="GO:0031992">
    <property type="term" value="F:energy transducer activity"/>
    <property type="evidence" value="ECO:0007669"/>
    <property type="project" value="InterPro"/>
</dbReference>
<protein>
    <submittedName>
        <fullName evidence="12">Energy transducer TonB</fullName>
    </submittedName>
</protein>
<dbReference type="InterPro" id="IPR051045">
    <property type="entry name" value="TonB-dependent_transducer"/>
</dbReference>
<evidence type="ECO:0000256" key="4">
    <source>
        <dbReference type="ARBA" id="ARBA00022475"/>
    </source>
</evidence>
<dbReference type="GO" id="GO:0030288">
    <property type="term" value="C:outer membrane-bounded periplasmic space"/>
    <property type="evidence" value="ECO:0007669"/>
    <property type="project" value="InterPro"/>
</dbReference>
<keyword evidence="4" id="KW-1003">Cell membrane</keyword>
<evidence type="ECO:0000313" key="12">
    <source>
        <dbReference type="EMBL" id="URW79679.1"/>
    </source>
</evidence>
<dbReference type="GO" id="GO:0015031">
    <property type="term" value="P:protein transport"/>
    <property type="evidence" value="ECO:0007669"/>
    <property type="project" value="UniProtKB-KW"/>
</dbReference>
<keyword evidence="13" id="KW-1185">Reference proteome</keyword>
<dbReference type="InterPro" id="IPR037682">
    <property type="entry name" value="TonB_C"/>
</dbReference>
<dbReference type="PANTHER" id="PTHR33446:SF2">
    <property type="entry name" value="PROTEIN TONB"/>
    <property type="match status" value="1"/>
</dbReference>
<feature type="domain" description="TonB C-terminal" evidence="11">
    <location>
        <begin position="138"/>
        <end position="228"/>
    </location>
</feature>
<evidence type="ECO:0000256" key="9">
    <source>
        <dbReference type="ARBA" id="ARBA00023136"/>
    </source>
</evidence>
<evidence type="ECO:0000256" key="8">
    <source>
        <dbReference type="ARBA" id="ARBA00022989"/>
    </source>
</evidence>
<evidence type="ECO:0000259" key="11">
    <source>
        <dbReference type="PROSITE" id="PS52015"/>
    </source>
</evidence>
<dbReference type="PROSITE" id="PS52015">
    <property type="entry name" value="TONB_CTD"/>
    <property type="match status" value="1"/>
</dbReference>
<dbReference type="GO" id="GO:0015891">
    <property type="term" value="P:siderophore transport"/>
    <property type="evidence" value="ECO:0007669"/>
    <property type="project" value="InterPro"/>
</dbReference>
<feature type="transmembrane region" description="Helical" evidence="10">
    <location>
        <begin position="21"/>
        <end position="38"/>
    </location>
</feature>
<evidence type="ECO:0000313" key="13">
    <source>
        <dbReference type="Proteomes" id="UP001056426"/>
    </source>
</evidence>
<dbReference type="RefSeq" id="WP_250723722.1">
    <property type="nucleotide sequence ID" value="NZ_CP098400.1"/>
</dbReference>
<keyword evidence="7" id="KW-0653">Protein transport</keyword>
<evidence type="ECO:0000256" key="1">
    <source>
        <dbReference type="ARBA" id="ARBA00004383"/>
    </source>
</evidence>
<dbReference type="Pfam" id="PF03544">
    <property type="entry name" value="TonB_C"/>
    <property type="match status" value="1"/>
</dbReference>
<keyword evidence="6 10" id="KW-0812">Transmembrane</keyword>
<evidence type="ECO:0000256" key="7">
    <source>
        <dbReference type="ARBA" id="ARBA00022927"/>
    </source>
</evidence>
<dbReference type="GO" id="GO:0055085">
    <property type="term" value="P:transmembrane transport"/>
    <property type="evidence" value="ECO:0007669"/>
    <property type="project" value="InterPro"/>
</dbReference>
<dbReference type="GO" id="GO:0098797">
    <property type="term" value="C:plasma membrane protein complex"/>
    <property type="evidence" value="ECO:0007669"/>
    <property type="project" value="TreeGrafter"/>
</dbReference>
<evidence type="ECO:0000256" key="3">
    <source>
        <dbReference type="ARBA" id="ARBA00022448"/>
    </source>
</evidence>
<evidence type="ECO:0000256" key="6">
    <source>
        <dbReference type="ARBA" id="ARBA00022692"/>
    </source>
</evidence>
<dbReference type="Gene3D" id="3.30.1150.10">
    <property type="match status" value="1"/>
</dbReference>
<evidence type="ECO:0000256" key="2">
    <source>
        <dbReference type="ARBA" id="ARBA00006555"/>
    </source>
</evidence>
<comment type="similarity">
    <text evidence="2">Belongs to the TonB family.</text>
</comment>
<accession>A0A9J6ZQ33</accession>
<organism evidence="12 13">
    <name type="scientific">Xiashengella succiniciproducens</name>
    <dbReference type="NCBI Taxonomy" id="2949635"/>
    <lineage>
        <taxon>Bacteria</taxon>
        <taxon>Pseudomonadati</taxon>
        <taxon>Bacteroidota</taxon>
        <taxon>Bacteroidia</taxon>
        <taxon>Marinilabiliales</taxon>
        <taxon>Marinilabiliaceae</taxon>
        <taxon>Xiashengella</taxon>
    </lineage>
</organism>
<dbReference type="KEGG" id="alkq:M9189_12565"/>
<dbReference type="InterPro" id="IPR003538">
    <property type="entry name" value="TonB"/>
</dbReference>
<reference evidence="12" key="2">
    <citation type="submission" date="2022-06" db="EMBL/GenBank/DDBJ databases">
        <title>Xiashengella guii gen. nov. sp. nov., a bacterium isolated form anaerobic digestion tank.</title>
        <authorList>
            <person name="Huang H."/>
        </authorList>
    </citation>
    <scope>NUCLEOTIDE SEQUENCE</scope>
    <source>
        <strain evidence="12">Ai-910</strain>
    </source>
</reference>
<evidence type="ECO:0000256" key="5">
    <source>
        <dbReference type="ARBA" id="ARBA00022519"/>
    </source>
</evidence>
<keyword evidence="8 10" id="KW-1133">Transmembrane helix</keyword>
<dbReference type="SUPFAM" id="SSF74653">
    <property type="entry name" value="TolA/TonB C-terminal domain"/>
    <property type="match status" value="1"/>
</dbReference>
<dbReference type="AlphaFoldDB" id="A0A9J6ZQ33"/>
<comment type="subcellular location">
    <subcellularLocation>
        <location evidence="1">Cell inner membrane</location>
        <topology evidence="1">Single-pass membrane protein</topology>
        <orientation evidence="1">Periplasmic side</orientation>
    </subcellularLocation>
</comment>
<keyword evidence="5" id="KW-0997">Cell inner membrane</keyword>
<dbReference type="FunFam" id="3.30.1150.10:FF:000002">
    <property type="entry name" value="Energy transducer TonB"/>
    <property type="match status" value="1"/>
</dbReference>
<sequence>MEVKKSPKANLEGKKAVFTQIGLVVVLSIVLIAFEWTWSDYNVDINLSDNDAAVEEEIIPITRQDDTPPPPPPPPAAADILNIVENNMDLDDELEIFDSELDQSAAIDYTQVYQSLEEERDESNEIFVFAEEMPQFPGGQEAMQRFIAENIRYPMMAKENGIQGRVYVEFVVNEKGAVTNPRVIRGVDPNLDREALRVVQAMPNWKPGKQRNKAVKVSITLPVNFKLE</sequence>
<keyword evidence="9 10" id="KW-0472">Membrane</keyword>
<proteinExistence type="inferred from homology"/>
<dbReference type="Proteomes" id="UP001056426">
    <property type="component" value="Chromosome"/>
</dbReference>
<evidence type="ECO:0000256" key="10">
    <source>
        <dbReference type="SAM" id="Phobius"/>
    </source>
</evidence>
<dbReference type="NCBIfam" id="TIGR01352">
    <property type="entry name" value="tonB_Cterm"/>
    <property type="match status" value="1"/>
</dbReference>
<gene>
    <name evidence="12" type="ORF">M9189_12565</name>
</gene>
<keyword evidence="3" id="KW-0813">Transport</keyword>
<dbReference type="PRINTS" id="PR01374">
    <property type="entry name" value="TONBPROTEIN"/>
</dbReference>